<evidence type="ECO:0000256" key="1">
    <source>
        <dbReference type="SAM" id="Phobius"/>
    </source>
</evidence>
<dbReference type="EMBL" id="JBEPMX010000002">
    <property type="protein sequence ID" value="MET3682589.1"/>
    <property type="molecule type" value="Genomic_DNA"/>
</dbReference>
<evidence type="ECO:0000313" key="3">
    <source>
        <dbReference type="Proteomes" id="UP001549167"/>
    </source>
</evidence>
<proteinExistence type="predicted"/>
<accession>A0ABV2KSN9</accession>
<comment type="caution">
    <text evidence="2">The sequence shown here is derived from an EMBL/GenBank/DDBJ whole genome shotgun (WGS) entry which is preliminary data.</text>
</comment>
<name>A0ABV2KSN9_9BACI</name>
<keyword evidence="1" id="KW-0812">Transmembrane</keyword>
<keyword evidence="1" id="KW-0472">Membrane</keyword>
<sequence length="33" mass="3788">MTERITHMETLAKVLWIVAIVFVLVGILFVVMN</sequence>
<keyword evidence="3" id="KW-1185">Reference proteome</keyword>
<keyword evidence="1" id="KW-1133">Transmembrane helix</keyword>
<gene>
    <name evidence="2" type="ORF">ABID56_000670</name>
</gene>
<protein>
    <submittedName>
        <fullName evidence="2">Uncharacterized protein</fullName>
    </submittedName>
</protein>
<organism evidence="2 3">
    <name type="scientific">Alkalibacillus flavidus</name>
    <dbReference type="NCBI Taxonomy" id="546021"/>
    <lineage>
        <taxon>Bacteria</taxon>
        <taxon>Bacillati</taxon>
        <taxon>Bacillota</taxon>
        <taxon>Bacilli</taxon>
        <taxon>Bacillales</taxon>
        <taxon>Bacillaceae</taxon>
        <taxon>Alkalibacillus</taxon>
    </lineage>
</organism>
<reference evidence="2 3" key="1">
    <citation type="submission" date="2024-06" db="EMBL/GenBank/DDBJ databases">
        <title>Genomic Encyclopedia of Type Strains, Phase IV (KMG-IV): sequencing the most valuable type-strain genomes for metagenomic binning, comparative biology and taxonomic classification.</title>
        <authorList>
            <person name="Goeker M."/>
        </authorList>
    </citation>
    <scope>NUCLEOTIDE SEQUENCE [LARGE SCALE GENOMIC DNA]</scope>
    <source>
        <strain evidence="2 3">DSM 23520</strain>
    </source>
</reference>
<dbReference type="Proteomes" id="UP001549167">
    <property type="component" value="Unassembled WGS sequence"/>
</dbReference>
<evidence type="ECO:0000313" key="2">
    <source>
        <dbReference type="EMBL" id="MET3682589.1"/>
    </source>
</evidence>
<feature type="transmembrane region" description="Helical" evidence="1">
    <location>
        <begin position="12"/>
        <end position="32"/>
    </location>
</feature>